<organism evidence="1 2">
    <name type="scientific">Vigna unguiculata</name>
    <name type="common">Cowpea</name>
    <dbReference type="NCBI Taxonomy" id="3917"/>
    <lineage>
        <taxon>Eukaryota</taxon>
        <taxon>Viridiplantae</taxon>
        <taxon>Streptophyta</taxon>
        <taxon>Embryophyta</taxon>
        <taxon>Tracheophyta</taxon>
        <taxon>Spermatophyta</taxon>
        <taxon>Magnoliopsida</taxon>
        <taxon>eudicotyledons</taxon>
        <taxon>Gunneridae</taxon>
        <taxon>Pentapetalae</taxon>
        <taxon>rosids</taxon>
        <taxon>fabids</taxon>
        <taxon>Fabales</taxon>
        <taxon>Fabaceae</taxon>
        <taxon>Papilionoideae</taxon>
        <taxon>50 kb inversion clade</taxon>
        <taxon>NPAAA clade</taxon>
        <taxon>indigoferoid/millettioid clade</taxon>
        <taxon>Phaseoleae</taxon>
        <taxon>Vigna</taxon>
    </lineage>
</organism>
<evidence type="ECO:0000313" key="1">
    <source>
        <dbReference type="EMBL" id="QCE04205.1"/>
    </source>
</evidence>
<evidence type="ECO:0000313" key="2">
    <source>
        <dbReference type="Proteomes" id="UP000501690"/>
    </source>
</evidence>
<reference evidence="1 2" key="1">
    <citation type="submission" date="2019-04" db="EMBL/GenBank/DDBJ databases">
        <title>An improved genome assembly and genetic linkage map for asparagus bean, Vigna unguiculata ssp. sesquipedialis.</title>
        <authorList>
            <person name="Xia Q."/>
            <person name="Zhang R."/>
            <person name="Dong Y."/>
        </authorList>
    </citation>
    <scope>NUCLEOTIDE SEQUENCE [LARGE SCALE GENOMIC DNA]</scope>
    <source>
        <tissue evidence="1">Leaf</tissue>
    </source>
</reference>
<keyword evidence="2" id="KW-1185">Reference proteome</keyword>
<protein>
    <submittedName>
        <fullName evidence="1">Uncharacterized protein</fullName>
    </submittedName>
</protein>
<gene>
    <name evidence="1" type="ORF">DEO72_LG8g2238</name>
</gene>
<dbReference type="Proteomes" id="UP000501690">
    <property type="component" value="Linkage Group LG8"/>
</dbReference>
<proteinExistence type="predicted"/>
<dbReference type="EMBL" id="CP039352">
    <property type="protein sequence ID" value="QCE04205.1"/>
    <property type="molecule type" value="Genomic_DNA"/>
</dbReference>
<sequence>MDSKVQSGQMFCTSFANVKHSCDVCRYIKIKPQVFPFVQGPPPLEWSNQHCIETLSVGLVIDSFTSRPFAKQWSLISWLHRDPLRGTGHRFLHIKALCEAMVIDFLVASRPSAR</sequence>
<name>A0A4D6MWE8_VIGUN</name>
<dbReference type="AlphaFoldDB" id="A0A4D6MWE8"/>
<accession>A0A4D6MWE8</accession>